<protein>
    <recommendedName>
        <fullName evidence="2">Htaa domain-containing protein</fullName>
    </recommendedName>
</protein>
<dbReference type="Pfam" id="PF04213">
    <property type="entry name" value="HtaA"/>
    <property type="match status" value="1"/>
</dbReference>
<dbReference type="EMBL" id="SMKI01000287">
    <property type="protein sequence ID" value="TDC71161.1"/>
    <property type="molecule type" value="Genomic_DNA"/>
</dbReference>
<keyword evidence="4" id="KW-1185">Reference proteome</keyword>
<evidence type="ECO:0000313" key="3">
    <source>
        <dbReference type="EMBL" id="TDC71161.1"/>
    </source>
</evidence>
<reference evidence="3 4" key="1">
    <citation type="submission" date="2019-03" db="EMBL/GenBank/DDBJ databases">
        <title>Draft genome sequences of novel Actinobacteria.</title>
        <authorList>
            <person name="Sahin N."/>
            <person name="Ay H."/>
            <person name="Saygin H."/>
        </authorList>
    </citation>
    <scope>NUCLEOTIDE SEQUENCE [LARGE SCALE GENOMIC DNA]</scope>
    <source>
        <strain evidence="3 4">DSM 41900</strain>
    </source>
</reference>
<dbReference type="AlphaFoldDB" id="A0A4R4T2Q3"/>
<feature type="compositionally biased region" description="Acidic residues" evidence="1">
    <location>
        <begin position="230"/>
        <end position="244"/>
    </location>
</feature>
<accession>A0A4R4T2Q3</accession>
<dbReference type="Proteomes" id="UP000295345">
    <property type="component" value="Unassembled WGS sequence"/>
</dbReference>
<comment type="caution">
    <text evidence="3">The sequence shown here is derived from an EMBL/GenBank/DDBJ whole genome shotgun (WGS) entry which is preliminary data.</text>
</comment>
<feature type="compositionally biased region" description="Acidic residues" evidence="1">
    <location>
        <begin position="41"/>
        <end position="52"/>
    </location>
</feature>
<feature type="non-terminal residue" evidence="3">
    <location>
        <position position="1"/>
    </location>
</feature>
<evidence type="ECO:0000313" key="4">
    <source>
        <dbReference type="Proteomes" id="UP000295345"/>
    </source>
</evidence>
<organism evidence="3 4">
    <name type="scientific">Streptomyces hainanensis</name>
    <dbReference type="NCBI Taxonomy" id="402648"/>
    <lineage>
        <taxon>Bacteria</taxon>
        <taxon>Bacillati</taxon>
        <taxon>Actinomycetota</taxon>
        <taxon>Actinomycetes</taxon>
        <taxon>Kitasatosporales</taxon>
        <taxon>Streptomycetaceae</taxon>
        <taxon>Streptomyces</taxon>
    </lineage>
</organism>
<dbReference type="RefSeq" id="WP_207930505.1">
    <property type="nucleotide sequence ID" value="NZ_SMKI01000287.1"/>
</dbReference>
<evidence type="ECO:0000259" key="2">
    <source>
        <dbReference type="Pfam" id="PF04213"/>
    </source>
</evidence>
<feature type="domain" description="Htaa" evidence="2">
    <location>
        <begin position="63"/>
        <end position="222"/>
    </location>
</feature>
<sequence>LYEEAVRPLLDEHLPGLPYAAARIGPGSEVLGFDTARSADPEEPENPEDPAPDPDTSGTVQEGRLDWGVKESFRTYVTGPIANGDVELSDGASEIADGYRFPVAGGEFDPATPALDADFTGGVRFTGHEGALDLRFTELTVEIDGTEGELIADVSSKDRTSGEVTEYDAITVAELDVPADALNPVDDVLTLDAVPATLTADGAEAFGGFYSAGEELDPVTVSVALVEGADLGDDGNDNGNDDDNGTGAPSTQTGARGGAVGGALASTGTSGDLPAALGTAAALTAFGALAYGATRRRLTPES</sequence>
<dbReference type="InterPro" id="IPR007331">
    <property type="entry name" value="Htaa"/>
</dbReference>
<proteinExistence type="predicted"/>
<gene>
    <name evidence="3" type="ORF">E1283_23805</name>
</gene>
<feature type="region of interest" description="Disordered" evidence="1">
    <location>
        <begin position="229"/>
        <end position="265"/>
    </location>
</feature>
<name>A0A4R4T2Q3_9ACTN</name>
<evidence type="ECO:0000256" key="1">
    <source>
        <dbReference type="SAM" id="MobiDB-lite"/>
    </source>
</evidence>
<feature type="region of interest" description="Disordered" evidence="1">
    <location>
        <begin position="30"/>
        <end position="65"/>
    </location>
</feature>